<accession>A0A8S8XEG6</accession>
<dbReference type="NCBIfam" id="TIGR02976">
    <property type="entry name" value="phageshock_pspB"/>
    <property type="match status" value="1"/>
</dbReference>
<evidence type="ECO:0000313" key="4">
    <source>
        <dbReference type="Proteomes" id="UP000681075"/>
    </source>
</evidence>
<gene>
    <name evidence="3" type="ORF">TMPK1_25990</name>
</gene>
<dbReference type="EMBL" id="BOPV01000001">
    <property type="protein sequence ID" value="GIL40362.1"/>
    <property type="molecule type" value="Genomic_DNA"/>
</dbReference>
<reference evidence="3" key="1">
    <citation type="submission" date="2021-02" db="EMBL/GenBank/DDBJ databases">
        <title>Genome sequence of Rhodospirillales sp. strain TMPK1 isolated from soil.</title>
        <authorList>
            <person name="Nakai R."/>
            <person name="Kusada H."/>
            <person name="Tamaki H."/>
        </authorList>
    </citation>
    <scope>NUCLEOTIDE SEQUENCE</scope>
    <source>
        <strain evidence="3">TMPK1</strain>
    </source>
</reference>
<comment type="caution">
    <text evidence="3">The sequence shown here is derived from an EMBL/GenBank/DDBJ whole genome shotgun (WGS) entry which is preliminary data.</text>
</comment>
<evidence type="ECO:0008006" key="5">
    <source>
        <dbReference type="Google" id="ProtNLM"/>
    </source>
</evidence>
<organism evidence="3 4">
    <name type="scientific">Roseiterribacter gracilis</name>
    <dbReference type="NCBI Taxonomy" id="2812848"/>
    <lineage>
        <taxon>Bacteria</taxon>
        <taxon>Pseudomonadati</taxon>
        <taxon>Pseudomonadota</taxon>
        <taxon>Alphaproteobacteria</taxon>
        <taxon>Rhodospirillales</taxon>
        <taxon>Roseiterribacteraceae</taxon>
        <taxon>Roseiterribacter</taxon>
    </lineage>
</organism>
<proteinExistence type="predicted"/>
<dbReference type="AlphaFoldDB" id="A0A8S8XEG6"/>
<keyword evidence="2" id="KW-0472">Membrane</keyword>
<keyword evidence="4" id="KW-1185">Reference proteome</keyword>
<dbReference type="Pfam" id="PF06667">
    <property type="entry name" value="PspB"/>
    <property type="match status" value="1"/>
</dbReference>
<keyword evidence="1" id="KW-0175">Coiled coil</keyword>
<keyword evidence="2" id="KW-1133">Transmembrane helix</keyword>
<feature type="transmembrane region" description="Helical" evidence="2">
    <location>
        <begin position="12"/>
        <end position="31"/>
    </location>
</feature>
<evidence type="ECO:0000313" key="3">
    <source>
        <dbReference type="EMBL" id="GIL40362.1"/>
    </source>
</evidence>
<protein>
    <recommendedName>
        <fullName evidence="5">Phage shock protein B</fullName>
    </recommendedName>
</protein>
<dbReference type="GO" id="GO:0006355">
    <property type="term" value="P:regulation of DNA-templated transcription"/>
    <property type="evidence" value="ECO:0007669"/>
    <property type="project" value="InterPro"/>
</dbReference>
<feature type="coiled-coil region" evidence="1">
    <location>
        <begin position="48"/>
        <end position="75"/>
    </location>
</feature>
<evidence type="ECO:0000256" key="2">
    <source>
        <dbReference type="SAM" id="Phobius"/>
    </source>
</evidence>
<dbReference type="GO" id="GO:0009271">
    <property type="term" value="P:phage shock"/>
    <property type="evidence" value="ECO:0007669"/>
    <property type="project" value="InterPro"/>
</dbReference>
<dbReference type="Proteomes" id="UP000681075">
    <property type="component" value="Unassembled WGS sequence"/>
</dbReference>
<keyword evidence="2" id="KW-0812">Transmembrane</keyword>
<name>A0A8S8XEG6_9PROT</name>
<dbReference type="InterPro" id="IPR009554">
    <property type="entry name" value="Phageshock_PspB"/>
</dbReference>
<sequence length="77" mass="8648">MILASDPPTMSIVAVCAIIFVAAPAVILHYVTQWKKTRGLSSDDEKMLTELYASAQRLEQRIENLERVLEANERSKS</sequence>
<evidence type="ECO:0000256" key="1">
    <source>
        <dbReference type="SAM" id="Coils"/>
    </source>
</evidence>